<dbReference type="RefSeq" id="WP_014406273.1">
    <property type="nucleotide sequence ID" value="NC_017034.1"/>
</dbReference>
<evidence type="ECO:0000313" key="2">
    <source>
        <dbReference type="EMBL" id="AFD00442.1"/>
    </source>
</evidence>
<dbReference type="eggNOG" id="arCOG03306">
    <property type="taxonomic scope" value="Archaea"/>
</dbReference>
<protein>
    <submittedName>
        <fullName evidence="2">ABC-type Fe3+-hydroxamate transport system, periplasmic component</fullName>
    </submittedName>
</protein>
<sequence>MRKQLLTRIAIFALIATFFVLLAVPAYAAGIPGDADQNGHLTRGELSSYIMSYMSGNGNINLHEVQDSAYIYVYWGGTSKTVKDSTNKTFTFNRPIRKIIPLTTQSFEMMRTLNSTDRIIAVPKYIVEDSFYYPGYQNYTNVGDTFTPDVEKIVSCNPDVVIVYTSTKAAVLDDKLKGTNITVMRFDFSKLSTYVDEINRLSDLLDKKDRANEYIAFYNEKVGRIQNVVATIPQNEKPRVYLEGDFGSGKNYQACGKAHGHDEMLTLAGGVNIFGDISYYQTVSPESVIKKNPQVIMKYKYPAGDINRNVNNTTDLQVIRNEVLSRPELQKVEAVKNGKVYVYDWYSTRGGAAYYLCIEQMAKWCYPDRFKDVNPRADYAEYLQKFQGLNIDLNHTGVFFYPES</sequence>
<dbReference type="InterPro" id="IPR002491">
    <property type="entry name" value="ABC_transptr_periplasmic_BD"/>
</dbReference>
<evidence type="ECO:0000259" key="1">
    <source>
        <dbReference type="PROSITE" id="PS50983"/>
    </source>
</evidence>
<dbReference type="GeneID" id="11971837"/>
<feature type="domain" description="Fe/B12 periplasmic-binding" evidence="1">
    <location>
        <begin position="98"/>
        <end position="373"/>
    </location>
</feature>
<dbReference type="SUPFAM" id="SSF53807">
    <property type="entry name" value="Helical backbone' metal receptor"/>
    <property type="match status" value="1"/>
</dbReference>
<dbReference type="PROSITE" id="PS00018">
    <property type="entry name" value="EF_HAND_1"/>
    <property type="match status" value="1"/>
</dbReference>
<accession>H8I8X1</accession>
<dbReference type="InterPro" id="IPR018247">
    <property type="entry name" value="EF_Hand_1_Ca_BS"/>
</dbReference>
<keyword evidence="3" id="KW-1185">Reference proteome</keyword>
<reference evidence="2 3" key="1">
    <citation type="journal article" date="2012" name="J. Bacteriol.">
        <title>Complete genome sequence of a thermophilic methanogen, Methanocella conradii HZ254, isolated from Chinese rice field soil.</title>
        <authorList>
            <person name="Lu Z."/>
            <person name="Lu Y."/>
        </authorList>
    </citation>
    <scope>NUCLEOTIDE SEQUENCE [LARGE SCALE GENOMIC DNA]</scope>
    <source>
        <strain evidence="3">DSM 24694 / JCM 17849 / CGMCC 1.5162 / HZ254</strain>
    </source>
</reference>
<evidence type="ECO:0000313" key="3">
    <source>
        <dbReference type="Proteomes" id="UP000005233"/>
    </source>
</evidence>
<dbReference type="Pfam" id="PF01497">
    <property type="entry name" value="Peripla_BP_2"/>
    <property type="match status" value="1"/>
</dbReference>
<dbReference type="PROSITE" id="PS50983">
    <property type="entry name" value="FE_B12_PBP"/>
    <property type="match status" value="1"/>
</dbReference>
<dbReference type="OrthoDB" id="24039at2157"/>
<dbReference type="KEGG" id="mez:Mtc_1696"/>
<dbReference type="InterPro" id="IPR050902">
    <property type="entry name" value="ABC_Transporter_SBP"/>
</dbReference>
<gene>
    <name evidence="2" type="ordered locus">Mtc_1696</name>
</gene>
<dbReference type="STRING" id="1041930.Mtc_1696"/>
<name>H8I8X1_METCZ</name>
<dbReference type="EMBL" id="CP003243">
    <property type="protein sequence ID" value="AFD00442.1"/>
    <property type="molecule type" value="Genomic_DNA"/>
</dbReference>
<proteinExistence type="predicted"/>
<dbReference type="HOGENOM" id="CLU_038034_2_0_2"/>
<dbReference type="AlphaFoldDB" id="H8I8X1"/>
<organism evidence="2 3">
    <name type="scientific">Methanocella conradii (strain DSM 24694 / JCM 17849 / CGMCC 1.5162 / HZ254)</name>
    <dbReference type="NCBI Taxonomy" id="1041930"/>
    <lineage>
        <taxon>Archaea</taxon>
        <taxon>Methanobacteriati</taxon>
        <taxon>Methanobacteriota</taxon>
        <taxon>Stenosarchaea group</taxon>
        <taxon>Methanomicrobia</taxon>
        <taxon>Methanocellales</taxon>
        <taxon>Methanocellaceae</taxon>
        <taxon>Methanocella</taxon>
    </lineage>
</organism>
<dbReference type="PANTHER" id="PTHR30535:SF34">
    <property type="entry name" value="MOLYBDATE-BINDING PROTEIN MOLA"/>
    <property type="match status" value="1"/>
</dbReference>
<dbReference type="Gene3D" id="3.40.50.1980">
    <property type="entry name" value="Nitrogenase molybdenum iron protein domain"/>
    <property type="match status" value="2"/>
</dbReference>
<dbReference type="SMR" id="H8I8X1"/>
<dbReference type="PANTHER" id="PTHR30535">
    <property type="entry name" value="VITAMIN B12-BINDING PROTEIN"/>
    <property type="match status" value="1"/>
</dbReference>
<dbReference type="Proteomes" id="UP000005233">
    <property type="component" value="Chromosome"/>
</dbReference>